<name>A0A4R6VCR0_9PAST</name>
<sequence>MRPSLIQTQNALARAVRLADAQPLGNYAPNRLAVYARLVRNNTFGFIDRCFVEAPQHIPAEDWQNTKERFLREARAVSPYFQDIAGEFLAFCQAIKAFEPHILALMDFENTQLLAEVAMADVPDSFAWDEGTRMRLSEAAFLKEYDVDFIHSDFTRFEAKATKLAVWRDSLFAVRHQGLTELDFWLLTYLGEQAASLQEIEQALSAVIAENQGLSAVLQQTWEKWIEEDVIYPLKV</sequence>
<dbReference type="InterPro" id="IPR054098">
    <property type="entry name" value="NGO1945-like_C"/>
</dbReference>
<dbReference type="EMBL" id="SNYQ01000001">
    <property type="protein sequence ID" value="TDQ59724.1"/>
    <property type="molecule type" value="Genomic_DNA"/>
</dbReference>
<accession>A0A4R6VCR0</accession>
<dbReference type="AlphaFoldDB" id="A0A4R6VCR0"/>
<keyword evidence="4" id="KW-1185">Reference proteome</keyword>
<evidence type="ECO:0000259" key="1">
    <source>
        <dbReference type="Pfam" id="PF09836"/>
    </source>
</evidence>
<dbReference type="InterPro" id="IPR018640">
    <property type="entry name" value="DUF2063"/>
</dbReference>
<proteinExistence type="predicted"/>
<evidence type="ECO:0000313" key="3">
    <source>
        <dbReference type="EMBL" id="TDQ59724.1"/>
    </source>
</evidence>
<feature type="domain" description="Putative DNA-binding" evidence="1">
    <location>
        <begin position="7"/>
        <end position="92"/>
    </location>
</feature>
<gene>
    <name evidence="3" type="ORF">EDC45_0383</name>
</gene>
<dbReference type="Proteomes" id="UP000295657">
    <property type="component" value="Unassembled WGS sequence"/>
</dbReference>
<dbReference type="RefSeq" id="WP_133542904.1">
    <property type="nucleotide sequence ID" value="NZ_SNYQ01000001.1"/>
</dbReference>
<organism evidence="3 4">
    <name type="scientific">Mesocricetibacter intestinalis</name>
    <dbReference type="NCBI Taxonomy" id="1521930"/>
    <lineage>
        <taxon>Bacteria</taxon>
        <taxon>Pseudomonadati</taxon>
        <taxon>Pseudomonadota</taxon>
        <taxon>Gammaproteobacteria</taxon>
        <taxon>Pasteurellales</taxon>
        <taxon>Pasteurellaceae</taxon>
        <taxon>Mesocricetibacter</taxon>
    </lineage>
</organism>
<dbReference type="Gene3D" id="3.90.930.50">
    <property type="match status" value="1"/>
</dbReference>
<dbReference type="Pfam" id="PF22106">
    <property type="entry name" value="NGO1945_C"/>
    <property type="match status" value="1"/>
</dbReference>
<dbReference type="OrthoDB" id="4146344at2"/>
<evidence type="ECO:0000259" key="2">
    <source>
        <dbReference type="Pfam" id="PF22106"/>
    </source>
</evidence>
<comment type="caution">
    <text evidence="3">The sequence shown here is derived from an EMBL/GenBank/DDBJ whole genome shotgun (WGS) entry which is preliminary data.</text>
</comment>
<reference evidence="3 4" key="1">
    <citation type="submission" date="2019-03" db="EMBL/GenBank/DDBJ databases">
        <title>Genomic Encyclopedia of Type Strains, Phase IV (KMG-IV): sequencing the most valuable type-strain genomes for metagenomic binning, comparative biology and taxonomic classification.</title>
        <authorList>
            <person name="Goeker M."/>
        </authorList>
    </citation>
    <scope>NUCLEOTIDE SEQUENCE [LARGE SCALE GENOMIC DNA]</scope>
    <source>
        <strain evidence="3 4">DSM 28403</strain>
    </source>
</reference>
<dbReference type="Pfam" id="PF09836">
    <property type="entry name" value="DUF2063"/>
    <property type="match status" value="1"/>
</dbReference>
<evidence type="ECO:0000313" key="4">
    <source>
        <dbReference type="Proteomes" id="UP000295657"/>
    </source>
</evidence>
<feature type="domain" description="NGO1945-like C-terminal" evidence="2">
    <location>
        <begin position="137"/>
        <end position="226"/>
    </location>
</feature>
<protein>
    <submittedName>
        <fullName evidence="3">Uncharacterized protein</fullName>
    </submittedName>
</protein>
<dbReference type="InterPro" id="IPR044922">
    <property type="entry name" value="DUF2063_N_sf"/>
</dbReference>
<dbReference type="Gene3D" id="1.10.150.690">
    <property type="entry name" value="DUF2063"/>
    <property type="match status" value="1"/>
</dbReference>